<dbReference type="AlphaFoldDB" id="A0A183DCJ1"/>
<dbReference type="Proteomes" id="UP000271098">
    <property type="component" value="Unassembled WGS sequence"/>
</dbReference>
<organism evidence="3">
    <name type="scientific">Gongylonema pulchrum</name>
    <dbReference type="NCBI Taxonomy" id="637853"/>
    <lineage>
        <taxon>Eukaryota</taxon>
        <taxon>Metazoa</taxon>
        <taxon>Ecdysozoa</taxon>
        <taxon>Nematoda</taxon>
        <taxon>Chromadorea</taxon>
        <taxon>Rhabditida</taxon>
        <taxon>Spirurina</taxon>
        <taxon>Spiruromorpha</taxon>
        <taxon>Spiruroidea</taxon>
        <taxon>Gongylonematidae</taxon>
        <taxon>Gongylonema</taxon>
    </lineage>
</organism>
<evidence type="ECO:0000313" key="3">
    <source>
        <dbReference type="WBParaSite" id="GPUH_0000644101-mRNA-1"/>
    </source>
</evidence>
<keyword evidence="2" id="KW-1185">Reference proteome</keyword>
<evidence type="ECO:0000313" key="2">
    <source>
        <dbReference type="Proteomes" id="UP000271098"/>
    </source>
</evidence>
<reference evidence="3" key="1">
    <citation type="submission" date="2016-06" db="UniProtKB">
        <authorList>
            <consortium name="WormBaseParasite"/>
        </authorList>
    </citation>
    <scope>IDENTIFICATION</scope>
</reference>
<evidence type="ECO:0000313" key="1">
    <source>
        <dbReference type="EMBL" id="VDK54714.1"/>
    </source>
</evidence>
<dbReference type="OrthoDB" id="6353231at2759"/>
<gene>
    <name evidence="1" type="ORF">GPUH_LOCUS6433</name>
</gene>
<proteinExistence type="predicted"/>
<dbReference type="WBParaSite" id="GPUH_0000644101-mRNA-1">
    <property type="protein sequence ID" value="GPUH_0000644101-mRNA-1"/>
    <property type="gene ID" value="GPUH_0000644101"/>
</dbReference>
<sequence length="56" mass="6392">MAQLDDGRWVVLGIHVLSHFCHHLDIKYYEPSKQAHTSVALHAADIARFTGFFLPM</sequence>
<reference evidence="1 2" key="2">
    <citation type="submission" date="2018-11" db="EMBL/GenBank/DDBJ databases">
        <authorList>
            <consortium name="Pathogen Informatics"/>
        </authorList>
    </citation>
    <scope>NUCLEOTIDE SEQUENCE [LARGE SCALE GENOMIC DNA]</scope>
</reference>
<accession>A0A183DCJ1</accession>
<protein>
    <submittedName>
        <fullName evidence="3">ULP_PROTEASE domain-containing protein</fullName>
    </submittedName>
</protein>
<dbReference type="EMBL" id="UYRT01015113">
    <property type="protein sequence ID" value="VDK54714.1"/>
    <property type="molecule type" value="Genomic_DNA"/>
</dbReference>
<name>A0A183DCJ1_9BILA</name>